<feature type="transmembrane region" description="Helical" evidence="1">
    <location>
        <begin position="102"/>
        <end position="119"/>
    </location>
</feature>
<dbReference type="Proteomes" id="UP000023541">
    <property type="component" value="Unassembled WGS sequence"/>
</dbReference>
<accession>A0A023C1B1</accession>
<dbReference type="GO" id="GO:0016020">
    <property type="term" value="C:membrane"/>
    <property type="evidence" value="ECO:0007669"/>
    <property type="project" value="InterPro"/>
</dbReference>
<dbReference type="STRING" id="1317122.ATO12_04500"/>
<dbReference type="AlphaFoldDB" id="A0A023C1B1"/>
<dbReference type="eggNOG" id="ENOG5032GDH">
    <property type="taxonomic scope" value="Bacteria"/>
</dbReference>
<dbReference type="Pfam" id="PF03203">
    <property type="entry name" value="MerC"/>
    <property type="match status" value="1"/>
</dbReference>
<keyword evidence="1" id="KW-1133">Transmembrane helix</keyword>
<feature type="transmembrane region" description="Helical" evidence="1">
    <location>
        <begin position="77"/>
        <end position="96"/>
    </location>
</feature>
<evidence type="ECO:0008006" key="4">
    <source>
        <dbReference type="Google" id="ProtNLM"/>
    </source>
</evidence>
<evidence type="ECO:0000313" key="3">
    <source>
        <dbReference type="Proteomes" id="UP000023541"/>
    </source>
</evidence>
<gene>
    <name evidence="2" type="ORF">ATO12_04500</name>
</gene>
<dbReference type="RefSeq" id="WP_034239025.1">
    <property type="nucleotide sequence ID" value="NZ_AQRA01000001.1"/>
</dbReference>
<organism evidence="2 3">
    <name type="scientific">Aquimarina atlantica</name>
    <dbReference type="NCBI Taxonomy" id="1317122"/>
    <lineage>
        <taxon>Bacteria</taxon>
        <taxon>Pseudomonadati</taxon>
        <taxon>Bacteroidota</taxon>
        <taxon>Flavobacteriia</taxon>
        <taxon>Flavobacteriales</taxon>
        <taxon>Flavobacteriaceae</taxon>
        <taxon>Aquimarina</taxon>
    </lineage>
</organism>
<name>A0A023C1B1_9FLAO</name>
<evidence type="ECO:0000256" key="1">
    <source>
        <dbReference type="SAM" id="Phobius"/>
    </source>
</evidence>
<evidence type="ECO:0000313" key="2">
    <source>
        <dbReference type="EMBL" id="EZH76056.1"/>
    </source>
</evidence>
<protein>
    <recommendedName>
        <fullName evidence="4">MerC mercury resistance protein</fullName>
    </recommendedName>
</protein>
<keyword evidence="1" id="KW-0472">Membrane</keyword>
<dbReference type="OrthoDB" id="5966279at2"/>
<comment type="caution">
    <text evidence="2">The sequence shown here is derived from an EMBL/GenBank/DDBJ whole genome shotgun (WGS) entry which is preliminary data.</text>
</comment>
<proteinExistence type="predicted"/>
<dbReference type="GO" id="GO:0015097">
    <property type="term" value="F:mercury ion transmembrane transporter activity"/>
    <property type="evidence" value="ECO:0007669"/>
    <property type="project" value="InterPro"/>
</dbReference>
<keyword evidence="1" id="KW-0812">Transmembrane</keyword>
<feature type="transmembrane region" description="Helical" evidence="1">
    <location>
        <begin position="47"/>
        <end position="65"/>
    </location>
</feature>
<dbReference type="EMBL" id="AQRA01000001">
    <property type="protein sequence ID" value="EZH76056.1"/>
    <property type="molecule type" value="Genomic_DNA"/>
</dbReference>
<dbReference type="InterPro" id="IPR004891">
    <property type="entry name" value="Mercury-R_MerC"/>
</dbReference>
<feature type="transmembrane region" description="Helical" evidence="1">
    <location>
        <begin position="12"/>
        <end position="35"/>
    </location>
</feature>
<sequence length="136" mass="15896">MILKTIRVNWDFIGFSASFLCMLHCILLPVCITLFPLMGLAFLTDEFYEFFLIGTSMMIAMFAMYNGYKKYHGKSLPTFLVITTLILFGIGLLIENHLIEKALHFLGTSSLIIAHYYNWKFTKDYKSCKIKYRHRI</sequence>
<reference evidence="2 3" key="1">
    <citation type="submission" date="2014-04" db="EMBL/GenBank/DDBJ databases">
        <title>Aquimarina sp. 22II-S11-z7 Genome Sequencing.</title>
        <authorList>
            <person name="Lai Q."/>
        </authorList>
    </citation>
    <scope>NUCLEOTIDE SEQUENCE [LARGE SCALE GENOMIC DNA]</scope>
    <source>
        <strain evidence="2 3">22II-S11-z7</strain>
    </source>
</reference>
<keyword evidence="3" id="KW-1185">Reference proteome</keyword>